<sequence length="134" mass="15225">MVMCFIDMNKELVRIKGKGGRTPLHLASEIGDVDILAELVLACPDSIEDVTVKGQTALHIAAENEKYEALHLLVYFLKKNTKRDASKLEYKILNLKDEDENTILHIVVENKEPEGRIDWLDQRVQVNQLAAQEN</sequence>
<dbReference type="SUPFAM" id="SSF48403">
    <property type="entry name" value="Ankyrin repeat"/>
    <property type="match status" value="1"/>
</dbReference>
<dbReference type="EMBL" id="DF974781">
    <property type="protein sequence ID" value="GAU50485.1"/>
    <property type="molecule type" value="Genomic_DNA"/>
</dbReference>
<keyword evidence="4" id="KW-1185">Reference proteome</keyword>
<reference evidence="4" key="1">
    <citation type="journal article" date="2017" name="Front. Plant Sci.">
        <title>Climate Clever Clovers: New Paradigm to Reduce the Environmental Footprint of Ruminants by Breeding Low Methanogenic Forages Utilizing Haplotype Variation.</title>
        <authorList>
            <person name="Kaur P."/>
            <person name="Appels R."/>
            <person name="Bayer P.E."/>
            <person name="Keeble-Gagnere G."/>
            <person name="Wang J."/>
            <person name="Hirakawa H."/>
            <person name="Shirasawa K."/>
            <person name="Vercoe P."/>
            <person name="Stefanova K."/>
            <person name="Durmic Z."/>
            <person name="Nichols P."/>
            <person name="Revell C."/>
            <person name="Isobe S.N."/>
            <person name="Edwards D."/>
            <person name="Erskine W."/>
        </authorList>
    </citation>
    <scope>NUCLEOTIDE SEQUENCE [LARGE SCALE GENOMIC DNA]</scope>
    <source>
        <strain evidence="4">cv. Daliak</strain>
    </source>
</reference>
<protein>
    <submittedName>
        <fullName evidence="3">Uncharacterized protein</fullName>
    </submittedName>
</protein>
<evidence type="ECO:0000313" key="4">
    <source>
        <dbReference type="Proteomes" id="UP000242715"/>
    </source>
</evidence>
<dbReference type="SMART" id="SM00248">
    <property type="entry name" value="ANK"/>
    <property type="match status" value="3"/>
</dbReference>
<dbReference type="Gene3D" id="1.25.40.20">
    <property type="entry name" value="Ankyrin repeat-containing domain"/>
    <property type="match status" value="1"/>
</dbReference>
<keyword evidence="2" id="KW-0040">ANK repeat</keyword>
<dbReference type="GO" id="GO:0005886">
    <property type="term" value="C:plasma membrane"/>
    <property type="evidence" value="ECO:0007669"/>
    <property type="project" value="UniProtKB-SubCell"/>
</dbReference>
<dbReference type="PROSITE" id="PS50297">
    <property type="entry name" value="ANK_REP_REGION"/>
    <property type="match status" value="1"/>
</dbReference>
<organism evidence="3 4">
    <name type="scientific">Trifolium subterraneum</name>
    <name type="common">Subterranean clover</name>
    <dbReference type="NCBI Taxonomy" id="3900"/>
    <lineage>
        <taxon>Eukaryota</taxon>
        <taxon>Viridiplantae</taxon>
        <taxon>Streptophyta</taxon>
        <taxon>Embryophyta</taxon>
        <taxon>Tracheophyta</taxon>
        <taxon>Spermatophyta</taxon>
        <taxon>Magnoliopsida</taxon>
        <taxon>eudicotyledons</taxon>
        <taxon>Gunneridae</taxon>
        <taxon>Pentapetalae</taxon>
        <taxon>rosids</taxon>
        <taxon>fabids</taxon>
        <taxon>Fabales</taxon>
        <taxon>Fabaceae</taxon>
        <taxon>Papilionoideae</taxon>
        <taxon>50 kb inversion clade</taxon>
        <taxon>NPAAA clade</taxon>
        <taxon>Hologalegina</taxon>
        <taxon>IRL clade</taxon>
        <taxon>Trifolieae</taxon>
        <taxon>Trifolium</taxon>
    </lineage>
</organism>
<name>A0A2Z6PJ88_TRISU</name>
<dbReference type="OrthoDB" id="674805at2759"/>
<proteinExistence type="predicted"/>
<evidence type="ECO:0000256" key="1">
    <source>
        <dbReference type="ARBA" id="ARBA00004413"/>
    </source>
</evidence>
<gene>
    <name evidence="3" type="ORF">TSUD_26290</name>
</gene>
<dbReference type="Proteomes" id="UP000242715">
    <property type="component" value="Unassembled WGS sequence"/>
</dbReference>
<evidence type="ECO:0000256" key="2">
    <source>
        <dbReference type="PROSITE-ProRule" id="PRU00023"/>
    </source>
</evidence>
<dbReference type="AlphaFoldDB" id="A0A2Z6PJ88"/>
<feature type="repeat" description="ANK" evidence="2">
    <location>
        <begin position="19"/>
        <end position="41"/>
    </location>
</feature>
<comment type="subcellular location">
    <subcellularLocation>
        <location evidence="1">Cell membrane</location>
        <topology evidence="1">Peripheral membrane protein</topology>
        <orientation evidence="1">Cytoplasmic side</orientation>
    </subcellularLocation>
</comment>
<dbReference type="Pfam" id="PF12796">
    <property type="entry name" value="Ank_2"/>
    <property type="match status" value="1"/>
</dbReference>
<dbReference type="PANTHER" id="PTHR24128">
    <property type="entry name" value="HOMEOBOX PROTEIN WARIAI"/>
    <property type="match status" value="1"/>
</dbReference>
<dbReference type="InterPro" id="IPR002110">
    <property type="entry name" value="Ankyrin_rpt"/>
</dbReference>
<dbReference type="PANTHER" id="PTHR24128:SF87">
    <property type="entry name" value="ANKYRIN REPEAT FAMILY PROTEIN"/>
    <property type="match status" value="1"/>
</dbReference>
<dbReference type="InterPro" id="IPR036770">
    <property type="entry name" value="Ankyrin_rpt-contain_sf"/>
</dbReference>
<evidence type="ECO:0000313" key="3">
    <source>
        <dbReference type="EMBL" id="GAU50485.1"/>
    </source>
</evidence>
<dbReference type="PROSITE" id="PS50088">
    <property type="entry name" value="ANK_REPEAT"/>
    <property type="match status" value="1"/>
</dbReference>
<accession>A0A2Z6PJ88</accession>